<name>A0A4Y8CRX0_9HELO</name>
<dbReference type="Pfam" id="PF07690">
    <property type="entry name" value="MFS_1"/>
    <property type="match status" value="1"/>
</dbReference>
<dbReference type="GO" id="GO:0005886">
    <property type="term" value="C:plasma membrane"/>
    <property type="evidence" value="ECO:0007669"/>
    <property type="project" value="TreeGrafter"/>
</dbReference>
<feature type="transmembrane region" description="Helical" evidence="5">
    <location>
        <begin position="135"/>
        <end position="153"/>
    </location>
</feature>
<dbReference type="InterPro" id="IPR020846">
    <property type="entry name" value="MFS_dom"/>
</dbReference>
<reference evidence="7 8" key="1">
    <citation type="submission" date="2017-11" db="EMBL/GenBank/DDBJ databases">
        <title>Comparative genomics of Botrytis spp.</title>
        <authorList>
            <person name="Valero-Jimenez C.A."/>
            <person name="Tapia P."/>
            <person name="Veloso J."/>
            <person name="Silva-Moreno E."/>
            <person name="Staats M."/>
            <person name="Valdes J.H."/>
            <person name="Van Kan J.A.L."/>
        </authorList>
    </citation>
    <scope>NUCLEOTIDE SEQUENCE [LARGE SCALE GENOMIC DNA]</scope>
    <source>
        <strain evidence="7 8">MUCL2830</strain>
    </source>
</reference>
<dbReference type="OrthoDB" id="9986881at2759"/>
<dbReference type="PROSITE" id="PS50850">
    <property type="entry name" value="MFS"/>
    <property type="match status" value="1"/>
</dbReference>
<evidence type="ECO:0000259" key="6">
    <source>
        <dbReference type="PROSITE" id="PS50850"/>
    </source>
</evidence>
<evidence type="ECO:0000256" key="1">
    <source>
        <dbReference type="ARBA" id="ARBA00004141"/>
    </source>
</evidence>
<feature type="domain" description="Major facilitator superfamily (MFS) profile" evidence="6">
    <location>
        <begin position="100"/>
        <end position="544"/>
    </location>
</feature>
<keyword evidence="8" id="KW-1185">Reference proteome</keyword>
<feature type="transmembrane region" description="Helical" evidence="5">
    <location>
        <begin position="425"/>
        <end position="444"/>
    </location>
</feature>
<feature type="transmembrane region" description="Helical" evidence="5">
    <location>
        <begin position="98"/>
        <end position="115"/>
    </location>
</feature>
<dbReference type="STRING" id="38488.A0A4Y8CRX0"/>
<comment type="caution">
    <text evidence="7">The sequence shown here is derived from an EMBL/GenBank/DDBJ whole genome shotgun (WGS) entry which is preliminary data.</text>
</comment>
<dbReference type="GO" id="GO:0022857">
    <property type="term" value="F:transmembrane transporter activity"/>
    <property type="evidence" value="ECO:0007669"/>
    <property type="project" value="InterPro"/>
</dbReference>
<dbReference type="Gene3D" id="1.20.1250.20">
    <property type="entry name" value="MFS general substrate transporter like domains"/>
    <property type="match status" value="1"/>
</dbReference>
<gene>
    <name evidence="7" type="ORF">BOTCAL_0420g00050</name>
</gene>
<evidence type="ECO:0000256" key="2">
    <source>
        <dbReference type="ARBA" id="ARBA00022692"/>
    </source>
</evidence>
<keyword evidence="3 5" id="KW-1133">Transmembrane helix</keyword>
<dbReference type="InterPro" id="IPR011701">
    <property type="entry name" value="MFS"/>
</dbReference>
<keyword evidence="4 5" id="KW-0472">Membrane</keyword>
<keyword evidence="2 5" id="KW-0812">Transmembrane</keyword>
<dbReference type="SUPFAM" id="SSF103473">
    <property type="entry name" value="MFS general substrate transporter"/>
    <property type="match status" value="1"/>
</dbReference>
<sequence>MAQTTNSTSSSGSETHWFENVVVLDLDLEGQEVKKQPVVDAQSTPARITRSQSLTRLGIQQEFTHPNSHLKTTEADIVEFDGADDAYQPLNWPFRKKLITTFVYGLFTMTSTWASSVYSPAIDQVATEFNVAPEVSLLGVSFLLLGFGIGPLLWAPLSEIYGRKVAVLTPVFISACFSFGSATAKDIQTLLLTQLFAGIFGAAPVTNTGGVLSDIWAPQSRGTAIVGYAFAVVGGEYMRSFRIYDSHQFQGPTMGPIVGGAITSSYLGWRWTEYITGIMQMAVLILGAIVLNETYPEALLVAKARRLRHDTGNWALHARHEERDFSFREMINKFLMRPFRLLGTPICFLMVLYASFVYGILYLCLAAIPVQFALARGYGPVTSELPFLALLLGTIFGGTANILNNKFYTRRFEANDNQPVPEARLPPMMIGSIFFAAGLFLFGWTSYPNIHWVAPCIGLVFMGFGFFTIFQSALNYLIDTFSSCAASVVAAQTFVRAIFAALFPLFVTPLFQDLGIEWGSSVLGFVAAVLIPIPFLFYVYGKGIRMKGKFTTK</sequence>
<feature type="transmembrane region" description="Helical" evidence="5">
    <location>
        <begin position="450"/>
        <end position="470"/>
    </location>
</feature>
<dbReference type="Proteomes" id="UP000297299">
    <property type="component" value="Unassembled WGS sequence"/>
</dbReference>
<feature type="transmembrane region" description="Helical" evidence="5">
    <location>
        <begin position="274"/>
        <end position="295"/>
    </location>
</feature>
<dbReference type="FunFam" id="1.20.1250.20:FF:000011">
    <property type="entry name" value="MFS multidrug transporter, putative"/>
    <property type="match status" value="1"/>
</dbReference>
<proteinExistence type="predicted"/>
<evidence type="ECO:0000256" key="5">
    <source>
        <dbReference type="SAM" id="Phobius"/>
    </source>
</evidence>
<dbReference type="PANTHER" id="PTHR23502">
    <property type="entry name" value="MAJOR FACILITATOR SUPERFAMILY"/>
    <property type="match status" value="1"/>
</dbReference>
<accession>A0A4Y8CRX0</accession>
<evidence type="ECO:0000313" key="7">
    <source>
        <dbReference type="EMBL" id="TEY40799.1"/>
    </source>
</evidence>
<evidence type="ECO:0000256" key="4">
    <source>
        <dbReference type="ARBA" id="ARBA00023136"/>
    </source>
</evidence>
<feature type="transmembrane region" description="Helical" evidence="5">
    <location>
        <begin position="165"/>
        <end position="184"/>
    </location>
</feature>
<evidence type="ECO:0000256" key="3">
    <source>
        <dbReference type="ARBA" id="ARBA00022989"/>
    </source>
</evidence>
<dbReference type="PANTHER" id="PTHR23502:SF59">
    <property type="entry name" value="MULTIDRUG TRANSPORTER, PUTATIVE (AFU_ORTHOLOGUE AFUA_1G10370)-RELATED"/>
    <property type="match status" value="1"/>
</dbReference>
<feature type="transmembrane region" description="Helical" evidence="5">
    <location>
        <begin position="482"/>
        <end position="506"/>
    </location>
</feature>
<protein>
    <recommendedName>
        <fullName evidence="6">Major facilitator superfamily (MFS) profile domain-containing protein</fullName>
    </recommendedName>
</protein>
<dbReference type="EMBL" id="PHWZ01000419">
    <property type="protein sequence ID" value="TEY40799.1"/>
    <property type="molecule type" value="Genomic_DNA"/>
</dbReference>
<evidence type="ECO:0000313" key="8">
    <source>
        <dbReference type="Proteomes" id="UP000297299"/>
    </source>
</evidence>
<organism evidence="7 8">
    <name type="scientific">Botryotinia calthae</name>
    <dbReference type="NCBI Taxonomy" id="38488"/>
    <lineage>
        <taxon>Eukaryota</taxon>
        <taxon>Fungi</taxon>
        <taxon>Dikarya</taxon>
        <taxon>Ascomycota</taxon>
        <taxon>Pezizomycotina</taxon>
        <taxon>Leotiomycetes</taxon>
        <taxon>Helotiales</taxon>
        <taxon>Sclerotiniaceae</taxon>
        <taxon>Botryotinia</taxon>
    </lineage>
</organism>
<feature type="transmembrane region" description="Helical" evidence="5">
    <location>
        <begin position="385"/>
        <end position="404"/>
    </location>
</feature>
<feature type="transmembrane region" description="Helical" evidence="5">
    <location>
        <begin position="518"/>
        <end position="540"/>
    </location>
</feature>
<dbReference type="InterPro" id="IPR036259">
    <property type="entry name" value="MFS_trans_sf"/>
</dbReference>
<comment type="subcellular location">
    <subcellularLocation>
        <location evidence="1">Membrane</location>
        <topology evidence="1">Multi-pass membrane protein</topology>
    </subcellularLocation>
</comment>
<feature type="transmembrane region" description="Helical" evidence="5">
    <location>
        <begin position="346"/>
        <end position="373"/>
    </location>
</feature>
<dbReference type="AlphaFoldDB" id="A0A4Y8CRX0"/>
<dbReference type="CDD" id="cd17323">
    <property type="entry name" value="MFS_Tpo1_MDR_like"/>
    <property type="match status" value="1"/>
</dbReference>